<feature type="transmembrane region" description="Helical" evidence="1">
    <location>
        <begin position="6"/>
        <end position="26"/>
    </location>
</feature>
<evidence type="ECO:0000313" key="4">
    <source>
        <dbReference type="Proteomes" id="UP001303760"/>
    </source>
</evidence>
<organism evidence="3 4">
    <name type="scientific">Achaetomium macrosporum</name>
    <dbReference type="NCBI Taxonomy" id="79813"/>
    <lineage>
        <taxon>Eukaryota</taxon>
        <taxon>Fungi</taxon>
        <taxon>Dikarya</taxon>
        <taxon>Ascomycota</taxon>
        <taxon>Pezizomycotina</taxon>
        <taxon>Sordariomycetes</taxon>
        <taxon>Sordariomycetidae</taxon>
        <taxon>Sordariales</taxon>
        <taxon>Chaetomiaceae</taxon>
        <taxon>Achaetomium</taxon>
    </lineage>
</organism>
<protein>
    <recommendedName>
        <fullName evidence="2">DUF8040 domain-containing protein</fullName>
    </recommendedName>
</protein>
<dbReference type="Pfam" id="PF26138">
    <property type="entry name" value="DUF8040"/>
    <property type="match status" value="1"/>
</dbReference>
<proteinExistence type="predicted"/>
<dbReference type="EMBL" id="MU861080">
    <property type="protein sequence ID" value="KAK4232673.1"/>
    <property type="molecule type" value="Genomic_DNA"/>
</dbReference>
<comment type="caution">
    <text evidence="3">The sequence shown here is derived from an EMBL/GenBank/DDBJ whole genome shotgun (WGS) entry which is preliminary data.</text>
</comment>
<dbReference type="InterPro" id="IPR058353">
    <property type="entry name" value="DUF8040"/>
</dbReference>
<evidence type="ECO:0000313" key="3">
    <source>
        <dbReference type="EMBL" id="KAK4232673.1"/>
    </source>
</evidence>
<evidence type="ECO:0000259" key="2">
    <source>
        <dbReference type="Pfam" id="PF26138"/>
    </source>
</evidence>
<sequence length="139" mass="16076">MDQTPGQQSVTTAAFASAALASFRCIRRSTRRNEHRDIIHPDGPVGAVKLAQKLLDGSDQQFKDLFRLDQQTFRRLASWLQNNAGLRPSRHQSPELKVMVVLWILAHAESQRSTAHKFQISHNGLVYPRQQRQRRWRRP</sequence>
<name>A0AAN7C177_9PEZI</name>
<reference evidence="3" key="1">
    <citation type="journal article" date="2023" name="Mol. Phylogenet. Evol.">
        <title>Genome-scale phylogeny and comparative genomics of the fungal order Sordariales.</title>
        <authorList>
            <person name="Hensen N."/>
            <person name="Bonometti L."/>
            <person name="Westerberg I."/>
            <person name="Brannstrom I.O."/>
            <person name="Guillou S."/>
            <person name="Cros-Aarteil S."/>
            <person name="Calhoun S."/>
            <person name="Haridas S."/>
            <person name="Kuo A."/>
            <person name="Mondo S."/>
            <person name="Pangilinan J."/>
            <person name="Riley R."/>
            <person name="LaButti K."/>
            <person name="Andreopoulos B."/>
            <person name="Lipzen A."/>
            <person name="Chen C."/>
            <person name="Yan M."/>
            <person name="Daum C."/>
            <person name="Ng V."/>
            <person name="Clum A."/>
            <person name="Steindorff A."/>
            <person name="Ohm R.A."/>
            <person name="Martin F."/>
            <person name="Silar P."/>
            <person name="Natvig D.O."/>
            <person name="Lalanne C."/>
            <person name="Gautier V."/>
            <person name="Ament-Velasquez S.L."/>
            <person name="Kruys A."/>
            <person name="Hutchinson M.I."/>
            <person name="Powell A.J."/>
            <person name="Barry K."/>
            <person name="Miller A.N."/>
            <person name="Grigoriev I.V."/>
            <person name="Debuchy R."/>
            <person name="Gladieux P."/>
            <person name="Hiltunen Thoren M."/>
            <person name="Johannesson H."/>
        </authorList>
    </citation>
    <scope>NUCLEOTIDE SEQUENCE</scope>
    <source>
        <strain evidence="3">CBS 532.94</strain>
    </source>
</reference>
<reference evidence="3" key="2">
    <citation type="submission" date="2023-05" db="EMBL/GenBank/DDBJ databases">
        <authorList>
            <consortium name="Lawrence Berkeley National Laboratory"/>
            <person name="Steindorff A."/>
            <person name="Hensen N."/>
            <person name="Bonometti L."/>
            <person name="Westerberg I."/>
            <person name="Brannstrom I.O."/>
            <person name="Guillou S."/>
            <person name="Cros-Aarteil S."/>
            <person name="Calhoun S."/>
            <person name="Haridas S."/>
            <person name="Kuo A."/>
            <person name="Mondo S."/>
            <person name="Pangilinan J."/>
            <person name="Riley R."/>
            <person name="Labutti K."/>
            <person name="Andreopoulos B."/>
            <person name="Lipzen A."/>
            <person name="Chen C."/>
            <person name="Yanf M."/>
            <person name="Daum C."/>
            <person name="Ng V."/>
            <person name="Clum A."/>
            <person name="Ohm R."/>
            <person name="Martin F."/>
            <person name="Silar P."/>
            <person name="Natvig D."/>
            <person name="Lalanne C."/>
            <person name="Gautier V."/>
            <person name="Ament-Velasquez S.L."/>
            <person name="Kruys A."/>
            <person name="Hutchinson M.I."/>
            <person name="Powell A.J."/>
            <person name="Barry K."/>
            <person name="Miller A.N."/>
            <person name="Grigoriev I.V."/>
            <person name="Debuchy R."/>
            <person name="Gladieux P."/>
            <person name="Thoren M.H."/>
            <person name="Johannesson H."/>
        </authorList>
    </citation>
    <scope>NUCLEOTIDE SEQUENCE</scope>
    <source>
        <strain evidence="3">CBS 532.94</strain>
    </source>
</reference>
<dbReference type="Proteomes" id="UP001303760">
    <property type="component" value="Unassembled WGS sequence"/>
</dbReference>
<dbReference type="AlphaFoldDB" id="A0AAN7C177"/>
<evidence type="ECO:0000256" key="1">
    <source>
        <dbReference type="SAM" id="Phobius"/>
    </source>
</evidence>
<accession>A0AAN7C177</accession>
<keyword evidence="1" id="KW-1133">Transmembrane helix</keyword>
<keyword evidence="4" id="KW-1185">Reference proteome</keyword>
<keyword evidence="1" id="KW-0472">Membrane</keyword>
<gene>
    <name evidence="3" type="ORF">C8A03DRAFT_20079</name>
</gene>
<keyword evidence="1" id="KW-0812">Transmembrane</keyword>
<feature type="domain" description="DUF8040" evidence="2">
    <location>
        <begin position="51"/>
        <end position="122"/>
    </location>
</feature>